<dbReference type="PANTHER" id="PTHR33169:SF13">
    <property type="entry name" value="PADR-FAMILY TRANSCRIPTIONAL REGULATOR"/>
    <property type="match status" value="1"/>
</dbReference>
<dbReference type="EMBL" id="AZMM01019092">
    <property type="protein sequence ID" value="ETJ15205.1"/>
    <property type="molecule type" value="Genomic_DNA"/>
</dbReference>
<proteinExistence type="predicted"/>
<evidence type="ECO:0000259" key="1">
    <source>
        <dbReference type="Pfam" id="PF03551"/>
    </source>
</evidence>
<dbReference type="PANTHER" id="PTHR33169">
    <property type="entry name" value="PADR-FAMILY TRANSCRIPTIONAL REGULATOR"/>
    <property type="match status" value="1"/>
</dbReference>
<dbReference type="InterPro" id="IPR036388">
    <property type="entry name" value="WH-like_DNA-bd_sf"/>
</dbReference>
<protein>
    <recommendedName>
        <fullName evidence="1">Transcription regulator PadR N-terminal domain-containing protein</fullName>
    </recommendedName>
</protein>
<sequence length="104" mass="11816">MVKEAPLTEAVYYILLALRTPNHGYGIIQDVLQMTDGRVNLGPGTLYGAINSLLEKGWIKLYSEEKESRKKKSYIITSLGVEAFKREVERLNELIKNGEKMGVW</sequence>
<dbReference type="AlphaFoldDB" id="W1WDJ9"/>
<dbReference type="SUPFAM" id="SSF46785">
    <property type="entry name" value="Winged helix' DNA-binding domain"/>
    <property type="match status" value="1"/>
</dbReference>
<name>W1WDJ9_9ZZZZ</name>
<feature type="domain" description="Transcription regulator PadR N-terminal" evidence="1">
    <location>
        <begin position="18"/>
        <end position="85"/>
    </location>
</feature>
<dbReference type="InterPro" id="IPR005149">
    <property type="entry name" value="Tscrpt_reg_PadR_N"/>
</dbReference>
<evidence type="ECO:0000313" key="2">
    <source>
        <dbReference type="EMBL" id="ETJ15205.1"/>
    </source>
</evidence>
<comment type="caution">
    <text evidence="2">The sequence shown here is derived from an EMBL/GenBank/DDBJ whole genome shotgun (WGS) entry which is preliminary data.</text>
</comment>
<organism evidence="2">
    <name type="scientific">human gut metagenome</name>
    <dbReference type="NCBI Taxonomy" id="408170"/>
    <lineage>
        <taxon>unclassified sequences</taxon>
        <taxon>metagenomes</taxon>
        <taxon>organismal metagenomes</taxon>
    </lineage>
</organism>
<dbReference type="InterPro" id="IPR036390">
    <property type="entry name" value="WH_DNA-bd_sf"/>
</dbReference>
<dbReference type="InterPro" id="IPR052509">
    <property type="entry name" value="Metal_resp_DNA-bind_regulator"/>
</dbReference>
<gene>
    <name evidence="2" type="ORF">Q604_UNBc4C00311G0007</name>
</gene>
<dbReference type="Gene3D" id="1.10.10.10">
    <property type="entry name" value="Winged helix-like DNA-binding domain superfamily/Winged helix DNA-binding domain"/>
    <property type="match status" value="1"/>
</dbReference>
<accession>W1WDJ9</accession>
<dbReference type="Pfam" id="PF03551">
    <property type="entry name" value="PadR"/>
    <property type="match status" value="1"/>
</dbReference>
<reference evidence="2" key="1">
    <citation type="submission" date="2013-12" db="EMBL/GenBank/DDBJ databases">
        <title>A Varibaculum cambriense genome reconstructed from a premature infant gut community with otherwise low bacterial novelty that shifts toward anaerobic metabolism during the third week of life.</title>
        <authorList>
            <person name="Brown C.T."/>
            <person name="Sharon I."/>
            <person name="Thomas B.C."/>
            <person name="Castelle C.J."/>
            <person name="Morowitz M.J."/>
            <person name="Banfield J.F."/>
        </authorList>
    </citation>
    <scope>NUCLEOTIDE SEQUENCE</scope>
</reference>